<dbReference type="Pfam" id="PF00621">
    <property type="entry name" value="RhoGEF"/>
    <property type="match status" value="1"/>
</dbReference>
<evidence type="ECO:0000256" key="4">
    <source>
        <dbReference type="SAM" id="Coils"/>
    </source>
</evidence>
<reference evidence="9" key="2">
    <citation type="submission" date="2025-08" db="UniProtKB">
        <authorList>
            <consortium name="Ensembl"/>
        </authorList>
    </citation>
    <scope>IDENTIFICATION</scope>
</reference>
<feature type="coiled-coil region" evidence="4">
    <location>
        <begin position="326"/>
        <end position="353"/>
    </location>
</feature>
<dbReference type="SMART" id="SM00326">
    <property type="entry name" value="SH3"/>
    <property type="match status" value="2"/>
</dbReference>
<reference evidence="9" key="1">
    <citation type="submission" date="2021-06" db="EMBL/GenBank/DDBJ databases">
        <authorList>
            <consortium name="Wellcome Sanger Institute Data Sharing"/>
        </authorList>
    </citation>
    <scope>NUCLEOTIDE SEQUENCE [LARGE SCALE GENOMIC DNA]</scope>
</reference>
<dbReference type="InterPro" id="IPR004148">
    <property type="entry name" value="BAR_dom"/>
</dbReference>
<dbReference type="GO" id="GO:0005085">
    <property type="term" value="F:guanyl-nucleotide exchange factor activity"/>
    <property type="evidence" value="ECO:0007669"/>
    <property type="project" value="UniProtKB-KW"/>
</dbReference>
<sequence>MENKMKQIFRPKMYIGEGRRSTDTVVAENVTDTSGTIRRSQSDRTEYGKKLKDKMASQDTPTSSCSALDPQEIRSKMMAKRLKVIQELLQTEKDYLTDLELCIKEVVEPLKDIQAVEVDRLFINIESIKQVSASLLANLEEATAGVDPEIQIIGKTFSHVKAEMEEAYKIYCYHQDDANSLLSTYEKDEEVNQQFINCIMTLKTIYDREGKSNLLNMRSFMIKPVQRVMKYPLLLRELWNCTPDSHPDIRPLEEALNSVNIINSNINEFKRGKDLVMKYKKNEEEGRLRNKINKFSFHSLRKKSDRVTGHIKRITGKEPRIKDEKFDKEEKMFKNIEKAVRQLTKNVSDLLQALEGISTAAQNDQQLQSMLLDPDKCESECPLDTKNGSNPYLHFKNKLEHLVLKPLSTLQSMFVAPQKLIQKRYDKLLDYDSSRERSSDELELARRDYEALNAQLVEGLQVFNPASKKILTNCIYFIVALFQDLMNSTHRKFPSIQHLSAPLSNISEVQNSIMEELNNLLFVKENAPKLIERKLSFDKPKRPAPESPRQSEAQRVKVLSTYPLDKVHQLKRNCNATQERDLSLFEGELVAVIEQQDPLGSTSRWLVDTGSEKGYVYSSFLKPYNPIKEQNGNPQDREVDFDDVSIFVNGSKRNSMKSLNSFSSINDIQDWTETDDNDSSGNTDDQQIFYAVYPFQARCEQELSLLEYQRVRILKFCDASGNREWWLAEANEQKGYVPANYLGKMSYA</sequence>
<dbReference type="Pfam" id="PF03114">
    <property type="entry name" value="BAR"/>
    <property type="match status" value="1"/>
</dbReference>
<reference evidence="9" key="3">
    <citation type="submission" date="2025-09" db="UniProtKB">
        <authorList>
            <consortium name="Ensembl"/>
        </authorList>
    </citation>
    <scope>IDENTIFICATION</scope>
</reference>
<dbReference type="Pfam" id="PF14604">
    <property type="entry name" value="SH3_9"/>
    <property type="match status" value="1"/>
</dbReference>
<dbReference type="PANTHER" id="PTHR22834">
    <property type="entry name" value="NUCLEAR FUSION PROTEIN FUS2"/>
    <property type="match status" value="1"/>
</dbReference>
<dbReference type="InterPro" id="IPR035899">
    <property type="entry name" value="DBL_dom_sf"/>
</dbReference>
<evidence type="ECO:0000259" key="8">
    <source>
        <dbReference type="PROSITE" id="PS51021"/>
    </source>
</evidence>
<dbReference type="Gene3D" id="2.30.30.40">
    <property type="entry name" value="SH3 Domains"/>
    <property type="match status" value="2"/>
</dbReference>
<evidence type="ECO:0000256" key="5">
    <source>
        <dbReference type="SAM" id="MobiDB-lite"/>
    </source>
</evidence>
<evidence type="ECO:0000313" key="9">
    <source>
        <dbReference type="Ensembl" id="ENSECRP00000017676.1"/>
    </source>
</evidence>
<dbReference type="FunFam" id="2.30.30.40:FF:000066">
    <property type="entry name" value="dynamin-binding protein isoform X1"/>
    <property type="match status" value="1"/>
</dbReference>
<protein>
    <submittedName>
        <fullName evidence="9">Rho guanine nucleotide exchange factor 38</fullName>
    </submittedName>
</protein>
<dbReference type="InterPro" id="IPR001452">
    <property type="entry name" value="SH3_domain"/>
</dbReference>
<feature type="compositionally biased region" description="Polar residues" evidence="5">
    <location>
        <begin position="57"/>
        <end position="66"/>
    </location>
</feature>
<evidence type="ECO:0000256" key="3">
    <source>
        <dbReference type="PROSITE-ProRule" id="PRU00192"/>
    </source>
</evidence>
<evidence type="ECO:0000256" key="2">
    <source>
        <dbReference type="ARBA" id="ARBA00022658"/>
    </source>
</evidence>
<dbReference type="SUPFAM" id="SSF103657">
    <property type="entry name" value="BAR/IMD domain-like"/>
    <property type="match status" value="1"/>
</dbReference>
<evidence type="ECO:0000256" key="1">
    <source>
        <dbReference type="ARBA" id="ARBA00022443"/>
    </source>
</evidence>
<keyword evidence="4" id="KW-0175">Coiled coil</keyword>
<dbReference type="InterPro" id="IPR000219">
    <property type="entry name" value="DH_dom"/>
</dbReference>
<dbReference type="PANTHER" id="PTHR22834:SF17">
    <property type="entry name" value="RHO GUANINE NUCLEOTIDE EXCHANGE FACTOR 38"/>
    <property type="match status" value="1"/>
</dbReference>
<dbReference type="Gene3D" id="1.20.1270.60">
    <property type="entry name" value="Arfaptin homology (AH) domain/BAR domain"/>
    <property type="match status" value="1"/>
</dbReference>
<dbReference type="SMART" id="SM00325">
    <property type="entry name" value="RhoGEF"/>
    <property type="match status" value="1"/>
</dbReference>
<dbReference type="PROSITE" id="PS51021">
    <property type="entry name" value="BAR"/>
    <property type="match status" value="1"/>
</dbReference>
<gene>
    <name evidence="9" type="primary">ARHGEF38</name>
</gene>
<dbReference type="Pfam" id="PF07653">
    <property type="entry name" value="SH3_2"/>
    <property type="match status" value="1"/>
</dbReference>
<evidence type="ECO:0000259" key="7">
    <source>
        <dbReference type="PROSITE" id="PS50010"/>
    </source>
</evidence>
<dbReference type="InterPro" id="IPR051492">
    <property type="entry name" value="Dynamin-Rho_GEF"/>
</dbReference>
<dbReference type="FunFam" id="1.20.1270.60:FF:000061">
    <property type="entry name" value="Rho guanine nucleotide exchange factor 38"/>
    <property type="match status" value="1"/>
</dbReference>
<dbReference type="PROSITE" id="PS50010">
    <property type="entry name" value="DH_2"/>
    <property type="match status" value="1"/>
</dbReference>
<dbReference type="SMART" id="SM00721">
    <property type="entry name" value="BAR"/>
    <property type="match status" value="1"/>
</dbReference>
<keyword evidence="2" id="KW-0344">Guanine-nucleotide releasing factor</keyword>
<keyword evidence="10" id="KW-1185">Reference proteome</keyword>
<feature type="domain" description="SH3" evidence="6">
    <location>
        <begin position="551"/>
        <end position="626"/>
    </location>
</feature>
<feature type="compositionally biased region" description="Basic and acidic residues" evidence="5">
    <location>
        <begin position="40"/>
        <end position="56"/>
    </location>
</feature>
<evidence type="ECO:0000259" key="6">
    <source>
        <dbReference type="PROSITE" id="PS50002"/>
    </source>
</evidence>
<evidence type="ECO:0000313" key="10">
    <source>
        <dbReference type="Proteomes" id="UP000694620"/>
    </source>
</evidence>
<dbReference type="Proteomes" id="UP000694620">
    <property type="component" value="Chromosome 7"/>
</dbReference>
<name>A0A8C4SJ22_ERPCA</name>
<dbReference type="AlphaFoldDB" id="A0A8C4SJ22"/>
<dbReference type="Gene3D" id="1.20.900.10">
    <property type="entry name" value="Dbl homology (DH) domain"/>
    <property type="match status" value="1"/>
</dbReference>
<dbReference type="PROSITE" id="PS50002">
    <property type="entry name" value="SH3"/>
    <property type="match status" value="2"/>
</dbReference>
<organism evidence="9 10">
    <name type="scientific">Erpetoichthys calabaricus</name>
    <name type="common">Rope fish</name>
    <name type="synonym">Calamoichthys calabaricus</name>
    <dbReference type="NCBI Taxonomy" id="27687"/>
    <lineage>
        <taxon>Eukaryota</taxon>
        <taxon>Metazoa</taxon>
        <taxon>Chordata</taxon>
        <taxon>Craniata</taxon>
        <taxon>Vertebrata</taxon>
        <taxon>Euteleostomi</taxon>
        <taxon>Actinopterygii</taxon>
        <taxon>Polypteriformes</taxon>
        <taxon>Polypteridae</taxon>
        <taxon>Erpetoichthys</taxon>
    </lineage>
</organism>
<keyword evidence="1 3" id="KW-0728">SH3 domain</keyword>
<feature type="domain" description="DH" evidence="7">
    <location>
        <begin position="80"/>
        <end position="269"/>
    </location>
</feature>
<dbReference type="SUPFAM" id="SSF50044">
    <property type="entry name" value="SH3-domain"/>
    <property type="match status" value="2"/>
</dbReference>
<dbReference type="InterPro" id="IPR027267">
    <property type="entry name" value="AH/BAR_dom_sf"/>
</dbReference>
<feature type="domain" description="SH3" evidence="6">
    <location>
        <begin position="684"/>
        <end position="747"/>
    </location>
</feature>
<dbReference type="InterPro" id="IPR036028">
    <property type="entry name" value="SH3-like_dom_sf"/>
</dbReference>
<proteinExistence type="predicted"/>
<dbReference type="SUPFAM" id="SSF48065">
    <property type="entry name" value="DBL homology domain (DH-domain)"/>
    <property type="match status" value="1"/>
</dbReference>
<dbReference type="GeneTree" id="ENSGT00950000183088"/>
<dbReference type="GO" id="GO:0005737">
    <property type="term" value="C:cytoplasm"/>
    <property type="evidence" value="ECO:0007669"/>
    <property type="project" value="InterPro"/>
</dbReference>
<feature type="domain" description="BAR" evidence="8">
    <location>
        <begin position="311"/>
        <end position="519"/>
    </location>
</feature>
<feature type="region of interest" description="Disordered" evidence="5">
    <location>
        <begin position="28"/>
        <end position="66"/>
    </location>
</feature>
<feature type="compositionally biased region" description="Polar residues" evidence="5">
    <location>
        <begin position="30"/>
        <end position="39"/>
    </location>
</feature>
<dbReference type="Ensembl" id="ENSECRT00000018025.1">
    <property type="protein sequence ID" value="ENSECRP00000017676.1"/>
    <property type="gene ID" value="ENSECRG00000011809.1"/>
</dbReference>
<accession>A0A8C4SJ22</accession>
<dbReference type="CDD" id="cd00160">
    <property type="entry name" value="RhoGEF"/>
    <property type="match status" value="1"/>
</dbReference>